<organism evidence="3 4">
    <name type="scientific">Phototrophicus methaneseepsis</name>
    <dbReference type="NCBI Taxonomy" id="2710758"/>
    <lineage>
        <taxon>Bacteria</taxon>
        <taxon>Bacillati</taxon>
        <taxon>Chloroflexota</taxon>
        <taxon>Candidatus Thermofontia</taxon>
        <taxon>Phototrophicales</taxon>
        <taxon>Phototrophicaceae</taxon>
        <taxon>Phototrophicus</taxon>
    </lineage>
</organism>
<keyword evidence="3" id="KW-0378">Hydrolase</keyword>
<protein>
    <submittedName>
        <fullName evidence="3">MBL fold metallo-hydrolase</fullName>
    </submittedName>
</protein>
<dbReference type="CDD" id="cd16272">
    <property type="entry name" value="RNaseZ_MBL-fold"/>
    <property type="match status" value="1"/>
</dbReference>
<dbReference type="EMBL" id="CP062983">
    <property type="protein sequence ID" value="QPC84911.1"/>
    <property type="molecule type" value="Genomic_DNA"/>
</dbReference>
<reference evidence="3 4" key="1">
    <citation type="submission" date="2020-02" db="EMBL/GenBank/DDBJ databases">
        <authorList>
            <person name="Zheng R.K."/>
            <person name="Sun C.M."/>
        </authorList>
    </citation>
    <scope>NUCLEOTIDE SEQUENCE [LARGE SCALE GENOMIC DNA]</scope>
    <source>
        <strain evidence="4">rifampicinis</strain>
    </source>
</reference>
<keyword evidence="1" id="KW-0540">Nuclease</keyword>
<dbReference type="SUPFAM" id="SSF56281">
    <property type="entry name" value="Metallo-hydrolase/oxidoreductase"/>
    <property type="match status" value="1"/>
</dbReference>
<dbReference type="AlphaFoldDB" id="A0A7S8EDF9"/>
<dbReference type="PANTHER" id="PTHR46018">
    <property type="entry name" value="ZINC PHOSPHODIESTERASE ELAC PROTEIN 1"/>
    <property type="match status" value="1"/>
</dbReference>
<dbReference type="SMART" id="SM00849">
    <property type="entry name" value="Lactamase_B"/>
    <property type="match status" value="1"/>
</dbReference>
<dbReference type="PANTHER" id="PTHR46018:SF2">
    <property type="entry name" value="ZINC PHOSPHODIESTERASE ELAC PROTEIN 1"/>
    <property type="match status" value="1"/>
</dbReference>
<dbReference type="KEGG" id="pmet:G4Y79_11230"/>
<evidence type="ECO:0000259" key="2">
    <source>
        <dbReference type="SMART" id="SM00849"/>
    </source>
</evidence>
<dbReference type="InterPro" id="IPR001279">
    <property type="entry name" value="Metallo-B-lactamas"/>
</dbReference>
<dbReference type="InterPro" id="IPR036866">
    <property type="entry name" value="RibonucZ/Hydroxyglut_hydro"/>
</dbReference>
<sequence length="252" mass="28295">MAKIVILGSAAAVNDATHDYTHFLLIGDDGHPILVDAGSNPLGKLKYLGIDDDAMQDVILTHFHPDHVGGVPNMLMHMWLIGRQTSMRVHGLHHCINRIEDTMEAYNWQDWPNFFPITFHRLRERDEVVILDNDDFYMVAYPVKHFVPTIGLRITNKRNGRVLGYSCDTEPCEAVYKIADGVDMLIHEAAGAPPGHSTATQAAQIAQESGSKSLYLIHYPVWNVDPAPLVDEAAQRYDGPITLCKDFDIYEF</sequence>
<keyword evidence="1" id="KW-0255">Endonuclease</keyword>
<feature type="domain" description="Metallo-beta-lactamase" evidence="2">
    <location>
        <begin position="20"/>
        <end position="196"/>
    </location>
</feature>
<evidence type="ECO:0000313" key="4">
    <source>
        <dbReference type="Proteomes" id="UP000594468"/>
    </source>
</evidence>
<evidence type="ECO:0000313" key="3">
    <source>
        <dbReference type="EMBL" id="QPC84911.1"/>
    </source>
</evidence>
<gene>
    <name evidence="3" type="ORF">G4Y79_11230</name>
</gene>
<keyword evidence="4" id="KW-1185">Reference proteome</keyword>
<name>A0A7S8EDF9_9CHLR</name>
<proteinExistence type="predicted"/>
<accession>A0A7S8EDF9</accession>
<dbReference type="RefSeq" id="WP_195172974.1">
    <property type="nucleotide sequence ID" value="NZ_CP062983.1"/>
</dbReference>
<dbReference type="GO" id="GO:0042781">
    <property type="term" value="F:3'-tRNA processing endoribonuclease activity"/>
    <property type="evidence" value="ECO:0007669"/>
    <property type="project" value="TreeGrafter"/>
</dbReference>
<dbReference type="Pfam" id="PF12706">
    <property type="entry name" value="Lactamase_B_2"/>
    <property type="match status" value="1"/>
</dbReference>
<dbReference type="Proteomes" id="UP000594468">
    <property type="component" value="Chromosome"/>
</dbReference>
<evidence type="ECO:0000256" key="1">
    <source>
        <dbReference type="ARBA" id="ARBA00022759"/>
    </source>
</evidence>
<dbReference type="Gene3D" id="3.60.15.10">
    <property type="entry name" value="Ribonuclease Z/Hydroxyacylglutathione hydrolase-like"/>
    <property type="match status" value="1"/>
</dbReference>